<sequence length="295" mass="30946">MPIPPRPIPVHHPRHHRHPKAGSSVPGNRPRKSGVSASSALSSSLDWRSEINLLNELGPRSAPTTSTGGVRGSNLVNMVQTKPAPSSGCKEVEGKREVGIGELIQDGKGKREKRATTATTLGFDFIPNPTVLALDDFDPDSTCCEPKAVSLLSPLSTSKGRGTPIANNTSLGGISTPNTPTLEAQTSSSLSSEPEDEDEDELEEDWEYIQIPSLNGKANANANARDNVDDNVDSEGEEDVIVLGELELELDHVADVCAPVSLVGKGKGKGASKGKAKAKGLASKISYADALGTIC</sequence>
<feature type="region of interest" description="Disordered" evidence="1">
    <location>
        <begin position="154"/>
        <end position="203"/>
    </location>
</feature>
<name>A0A1A5ZZA8_9TREE</name>
<feature type="compositionally biased region" description="Polar residues" evidence="1">
    <location>
        <begin position="154"/>
        <end position="186"/>
    </location>
</feature>
<reference evidence="3" key="3">
    <citation type="submission" date="2024-02" db="EMBL/GenBank/DDBJ databases">
        <title>Comparative genomics of Cryptococcus and Kwoniella reveals pathogenesis evolution and contrasting modes of karyotype evolution via chromosome fusion or intercentromeric recombination.</title>
        <authorList>
            <person name="Coelho M.A."/>
            <person name="David-Palma M."/>
            <person name="Shea T."/>
            <person name="Bowers K."/>
            <person name="McGinley-Smith S."/>
            <person name="Mohammad A.W."/>
            <person name="Gnirke A."/>
            <person name="Yurkov A.M."/>
            <person name="Nowrousian M."/>
            <person name="Sun S."/>
            <person name="Cuomo C.A."/>
            <person name="Heitman J."/>
        </authorList>
    </citation>
    <scope>NUCLEOTIDE SEQUENCE</scope>
    <source>
        <strain evidence="3">CBS 10117</strain>
    </source>
</reference>
<dbReference type="VEuPathDB" id="FungiDB:I303_06712"/>
<proteinExistence type="predicted"/>
<evidence type="ECO:0000256" key="1">
    <source>
        <dbReference type="SAM" id="MobiDB-lite"/>
    </source>
</evidence>
<dbReference type="EMBL" id="CP144538">
    <property type="protein sequence ID" value="WWC64697.1"/>
    <property type="molecule type" value="Genomic_DNA"/>
</dbReference>
<evidence type="ECO:0000313" key="2">
    <source>
        <dbReference type="EMBL" id="OBR83153.1"/>
    </source>
</evidence>
<dbReference type="Proteomes" id="UP000078595">
    <property type="component" value="Chromosome 9"/>
</dbReference>
<reference evidence="2" key="1">
    <citation type="submission" date="2013-07" db="EMBL/GenBank/DDBJ databases">
        <title>The Genome Sequence of Cryptococcus dejecticola CBS10117.</title>
        <authorList>
            <consortium name="The Broad Institute Genome Sequencing Platform"/>
            <person name="Cuomo C."/>
            <person name="Litvintseva A."/>
            <person name="Chen Y."/>
            <person name="Heitman J."/>
            <person name="Sun S."/>
            <person name="Springer D."/>
            <person name="Dromer F."/>
            <person name="Young S.K."/>
            <person name="Zeng Q."/>
            <person name="Gargeya S."/>
            <person name="Fitzgerald M."/>
            <person name="Abouelleil A."/>
            <person name="Alvarado L."/>
            <person name="Berlin A.M."/>
            <person name="Chapman S.B."/>
            <person name="Dewar J."/>
            <person name="Goldberg J."/>
            <person name="Griggs A."/>
            <person name="Gujja S."/>
            <person name="Hansen M."/>
            <person name="Howarth C."/>
            <person name="Imamovic A."/>
            <person name="Larimer J."/>
            <person name="McCowan C."/>
            <person name="Murphy C."/>
            <person name="Pearson M."/>
            <person name="Priest M."/>
            <person name="Roberts A."/>
            <person name="Saif S."/>
            <person name="Shea T."/>
            <person name="Sykes S."/>
            <person name="Wortman J."/>
            <person name="Nusbaum C."/>
            <person name="Birren B."/>
        </authorList>
    </citation>
    <scope>NUCLEOTIDE SEQUENCE [LARGE SCALE GENOMIC DNA]</scope>
    <source>
        <strain evidence="2">CBS 10117</strain>
    </source>
</reference>
<feature type="compositionally biased region" description="Basic residues" evidence="1">
    <location>
        <begin position="9"/>
        <end position="20"/>
    </location>
</feature>
<dbReference type="GeneID" id="28970411"/>
<dbReference type="RefSeq" id="XP_018260995.1">
    <property type="nucleotide sequence ID" value="XM_018409992.1"/>
</dbReference>
<reference evidence="3" key="2">
    <citation type="submission" date="2013-07" db="EMBL/GenBank/DDBJ databases">
        <authorList>
            <consortium name="The Broad Institute Genome Sequencing Platform"/>
            <person name="Cuomo C."/>
            <person name="Litvintseva A."/>
            <person name="Chen Y."/>
            <person name="Heitman J."/>
            <person name="Sun S."/>
            <person name="Springer D."/>
            <person name="Dromer F."/>
            <person name="Young S.K."/>
            <person name="Zeng Q."/>
            <person name="Gargeya S."/>
            <person name="Fitzgerald M."/>
            <person name="Abouelleil A."/>
            <person name="Alvarado L."/>
            <person name="Berlin A.M."/>
            <person name="Chapman S.B."/>
            <person name="Dewar J."/>
            <person name="Goldberg J."/>
            <person name="Griggs A."/>
            <person name="Gujja S."/>
            <person name="Hansen M."/>
            <person name="Howarth C."/>
            <person name="Imamovic A."/>
            <person name="Larimer J."/>
            <person name="McCowan C."/>
            <person name="Murphy C."/>
            <person name="Pearson M."/>
            <person name="Priest M."/>
            <person name="Roberts A."/>
            <person name="Saif S."/>
            <person name="Shea T."/>
            <person name="Sykes S."/>
            <person name="Wortman J."/>
            <person name="Nusbaum C."/>
            <person name="Birren B."/>
        </authorList>
    </citation>
    <scope>NUCLEOTIDE SEQUENCE</scope>
    <source>
        <strain evidence="3">CBS 10117</strain>
    </source>
</reference>
<protein>
    <submittedName>
        <fullName evidence="2">Uncharacterized protein</fullName>
    </submittedName>
</protein>
<dbReference type="EMBL" id="KI894034">
    <property type="protein sequence ID" value="OBR83153.1"/>
    <property type="molecule type" value="Genomic_DNA"/>
</dbReference>
<dbReference type="KEGG" id="kdj:28970411"/>
<evidence type="ECO:0000313" key="4">
    <source>
        <dbReference type="Proteomes" id="UP000078595"/>
    </source>
</evidence>
<accession>A0A1A5ZZA8</accession>
<organism evidence="2">
    <name type="scientific">Kwoniella dejecticola CBS 10117</name>
    <dbReference type="NCBI Taxonomy" id="1296121"/>
    <lineage>
        <taxon>Eukaryota</taxon>
        <taxon>Fungi</taxon>
        <taxon>Dikarya</taxon>
        <taxon>Basidiomycota</taxon>
        <taxon>Agaricomycotina</taxon>
        <taxon>Tremellomycetes</taxon>
        <taxon>Tremellales</taxon>
        <taxon>Cryptococcaceae</taxon>
        <taxon>Kwoniella</taxon>
    </lineage>
</organism>
<feature type="compositionally biased region" description="Acidic residues" evidence="1">
    <location>
        <begin position="193"/>
        <end position="203"/>
    </location>
</feature>
<feature type="region of interest" description="Disordered" evidence="1">
    <location>
        <begin position="1"/>
        <end position="43"/>
    </location>
</feature>
<keyword evidence="4" id="KW-1185">Reference proteome</keyword>
<dbReference type="AlphaFoldDB" id="A0A1A5ZZA8"/>
<gene>
    <name evidence="2" type="ORF">I303_06712</name>
    <name evidence="3" type="ORF">I303_107308</name>
</gene>
<dbReference type="OrthoDB" id="2565236at2759"/>
<evidence type="ECO:0000313" key="3">
    <source>
        <dbReference type="EMBL" id="WWC64697.1"/>
    </source>
</evidence>